<comment type="cofactor">
    <cofactor evidence="1">
        <name>Ca(2+)</name>
        <dbReference type="ChEBI" id="CHEBI:29108"/>
    </cofactor>
</comment>
<feature type="region of interest" description="Disordered" evidence="6">
    <location>
        <begin position="427"/>
        <end position="447"/>
    </location>
</feature>
<dbReference type="PANTHER" id="PTHR19277:SF125">
    <property type="entry name" value="B6"/>
    <property type="match status" value="1"/>
</dbReference>
<dbReference type="EnsemblMetazoa" id="ACOM035023-RA">
    <property type="protein sequence ID" value="ACOM035023-PA.1"/>
    <property type="gene ID" value="ACOM035023"/>
</dbReference>
<feature type="region of interest" description="Disordered" evidence="6">
    <location>
        <begin position="271"/>
        <end position="291"/>
    </location>
</feature>
<reference evidence="8" key="1">
    <citation type="submission" date="2022-08" db="UniProtKB">
        <authorList>
            <consortium name="EnsemblMetazoa"/>
        </authorList>
    </citation>
    <scope>IDENTIFICATION</scope>
</reference>
<evidence type="ECO:0000313" key="8">
    <source>
        <dbReference type="EnsemblMetazoa" id="ACOM035023-PA.1"/>
    </source>
</evidence>
<keyword evidence="4" id="KW-1015">Disulfide bond</keyword>
<dbReference type="InterPro" id="IPR001759">
    <property type="entry name" value="PTX_dom"/>
</dbReference>
<evidence type="ECO:0000256" key="6">
    <source>
        <dbReference type="SAM" id="MobiDB-lite"/>
    </source>
</evidence>
<organism evidence="8">
    <name type="scientific">Anopheles coluzzii</name>
    <name type="common">African malaria mosquito</name>
    <dbReference type="NCBI Taxonomy" id="1518534"/>
    <lineage>
        <taxon>Eukaryota</taxon>
        <taxon>Metazoa</taxon>
        <taxon>Ecdysozoa</taxon>
        <taxon>Arthropoda</taxon>
        <taxon>Hexapoda</taxon>
        <taxon>Insecta</taxon>
        <taxon>Pterygota</taxon>
        <taxon>Neoptera</taxon>
        <taxon>Endopterygota</taxon>
        <taxon>Diptera</taxon>
        <taxon>Nematocera</taxon>
        <taxon>Culicoidea</taxon>
        <taxon>Culicidae</taxon>
        <taxon>Anophelinae</taxon>
        <taxon>Anopheles</taxon>
    </lineage>
</organism>
<dbReference type="AlphaFoldDB" id="A0A8W7PNJ1"/>
<dbReference type="VEuPathDB" id="VectorBase:ACON2_033696"/>
<feature type="compositionally biased region" description="Polar residues" evidence="6">
    <location>
        <begin position="278"/>
        <end position="290"/>
    </location>
</feature>
<evidence type="ECO:0000256" key="5">
    <source>
        <dbReference type="ARBA" id="ARBA00023180"/>
    </source>
</evidence>
<proteinExistence type="predicted"/>
<dbReference type="Gene3D" id="2.60.120.200">
    <property type="match status" value="1"/>
</dbReference>
<dbReference type="InterPro" id="IPR051360">
    <property type="entry name" value="Neuronal_Pentraxin_Related"/>
</dbReference>
<evidence type="ECO:0000256" key="1">
    <source>
        <dbReference type="ARBA" id="ARBA00001913"/>
    </source>
</evidence>
<protein>
    <recommendedName>
        <fullName evidence="7">Pentraxin (PTX) domain-containing protein</fullName>
    </recommendedName>
</protein>
<keyword evidence="3" id="KW-0106">Calcium</keyword>
<keyword evidence="2" id="KW-0479">Metal-binding</keyword>
<dbReference type="Proteomes" id="UP000075882">
    <property type="component" value="Unassembled WGS sequence"/>
</dbReference>
<accession>A0A8W7PNJ1</accession>
<evidence type="ECO:0000256" key="2">
    <source>
        <dbReference type="ARBA" id="ARBA00022723"/>
    </source>
</evidence>
<dbReference type="GO" id="GO:0046872">
    <property type="term" value="F:metal ion binding"/>
    <property type="evidence" value="ECO:0007669"/>
    <property type="project" value="UniProtKB-KW"/>
</dbReference>
<name>A0A8W7PNJ1_ANOCL</name>
<feature type="compositionally biased region" description="Basic and acidic residues" evidence="6">
    <location>
        <begin position="435"/>
        <end position="447"/>
    </location>
</feature>
<dbReference type="SUPFAM" id="SSF49899">
    <property type="entry name" value="Concanavalin A-like lectins/glucanases"/>
    <property type="match status" value="1"/>
</dbReference>
<keyword evidence="5" id="KW-0325">Glycoprotein</keyword>
<evidence type="ECO:0000256" key="4">
    <source>
        <dbReference type="ARBA" id="ARBA00023157"/>
    </source>
</evidence>
<dbReference type="SMART" id="SM00159">
    <property type="entry name" value="PTX"/>
    <property type="match status" value="1"/>
</dbReference>
<evidence type="ECO:0000256" key="3">
    <source>
        <dbReference type="ARBA" id="ARBA00022837"/>
    </source>
</evidence>
<dbReference type="InterPro" id="IPR013320">
    <property type="entry name" value="ConA-like_dom_sf"/>
</dbReference>
<sequence length="547" mass="58884">LSVSGLRGKETMAAPSTLLAGGLAVAACALLSIASALPQQTVTTYHGNLYPGALGTSVVGSAPKLILPDSSSSDERILTGSDDFLTAFSASGDDTCSFDKYAFDHDGTVKYSNKLPALNQFTLCMWMRFTNHTGDHTILTYSVEDEPREIQLWISNSMGMSYISLAVHGQSLFRLNYPFKMRKWHHACASWNGKTGEWQLWIKSERVGRGFHNRLVNYEIKPYGTLFSGGPSITGLTDVGLHFELTAVQMYKVALSAGKAHRDHKHHHVHHFDHNGGEVTSTTPRTQVAPSPQPANPLLANGQIPTRVKINLASNGAQQNSGTLGIPTKGLPSQLVGGFTPSTGNGATVTTNFVNGQFSTGVRFLQEQLVSTNVIGGQPFPRSSSIGGSSSTGAFTFPDTSSELGTGGAYSIVQLPTDTTARKIFKRQTTGAKKKVSEPSGETKAKRDLVQLQDGSLLQSSEYIFDGLAEFGLPDFKNKVGRETDIEDEIREHDKEPAEEEVRAVMNICSKCAPEPFAKALVFAWKDAVTELGGALSAKASTHCGHF</sequence>
<dbReference type="PANTHER" id="PTHR19277">
    <property type="entry name" value="PENTRAXIN"/>
    <property type="match status" value="1"/>
</dbReference>
<dbReference type="Pfam" id="PF00354">
    <property type="entry name" value="Pentaxin"/>
    <property type="match status" value="1"/>
</dbReference>
<feature type="domain" description="Pentraxin (PTX)" evidence="7">
    <location>
        <begin position="92"/>
        <end position="286"/>
    </location>
</feature>
<evidence type="ECO:0000259" key="7">
    <source>
        <dbReference type="SMART" id="SM00159"/>
    </source>
</evidence>